<evidence type="ECO:0000313" key="4">
    <source>
        <dbReference type="EMBL" id="CEK84677.1"/>
    </source>
</evidence>
<dbReference type="SUPFAM" id="SSF52833">
    <property type="entry name" value="Thioredoxin-like"/>
    <property type="match status" value="1"/>
</dbReference>
<evidence type="ECO:0000313" key="5">
    <source>
        <dbReference type="EMBL" id="CEK84679.1"/>
    </source>
</evidence>
<dbReference type="PROSITE" id="PS00194">
    <property type="entry name" value="THIOREDOXIN_1"/>
    <property type="match status" value="1"/>
</dbReference>
<feature type="domain" description="Thioredoxin" evidence="3">
    <location>
        <begin position="76"/>
        <end position="198"/>
    </location>
</feature>
<dbReference type="GO" id="GO:0015035">
    <property type="term" value="F:protein-disulfide reductase activity"/>
    <property type="evidence" value="ECO:0007669"/>
    <property type="project" value="InterPro"/>
</dbReference>
<dbReference type="PRINTS" id="PR00421">
    <property type="entry name" value="THIOREDOXIN"/>
</dbReference>
<gene>
    <name evidence="4" type="primary">ORF143934</name>
    <name evidence="5" type="synonym">ORF143942</name>
</gene>
<dbReference type="PANTHER" id="PTHR46115">
    <property type="entry name" value="THIOREDOXIN-LIKE PROTEIN 1"/>
    <property type="match status" value="1"/>
</dbReference>
<accession>A0A0B7AVK4</accession>
<keyword evidence="2" id="KW-0472">Membrane</keyword>
<dbReference type="InterPro" id="IPR017937">
    <property type="entry name" value="Thioredoxin_CS"/>
</dbReference>
<keyword evidence="1" id="KW-1015">Disulfide bond</keyword>
<evidence type="ECO:0000256" key="2">
    <source>
        <dbReference type="SAM" id="Phobius"/>
    </source>
</evidence>
<dbReference type="NCBIfam" id="TIGR01068">
    <property type="entry name" value="thioredoxin"/>
    <property type="match status" value="1"/>
</dbReference>
<sequence length="198" mass="22676">MKQRWACNCTALALLDCYFLASLVYFSVFTFAAYAECIITQQILSDINAPTLLSRFRVRTGYLRTSIYISITGKEVSDQTKNRQQSAHKENLNSKMKSIATKAEFDLLIAREKYLVVVDFYATWCGPCKIIAPQLEKWAEEFDDVVFIKIDVDENDETAEECEVQAMPTFHFYKGGKRIDVIVGANQDKIREKILALK</sequence>
<dbReference type="AlphaFoldDB" id="A0A0B7AVK4"/>
<evidence type="ECO:0000256" key="1">
    <source>
        <dbReference type="ARBA" id="ARBA00023157"/>
    </source>
</evidence>
<protein>
    <recommendedName>
        <fullName evidence="3">Thioredoxin domain-containing protein</fullName>
    </recommendedName>
</protein>
<dbReference type="InterPro" id="IPR005746">
    <property type="entry name" value="Thioredoxin"/>
</dbReference>
<feature type="transmembrane region" description="Helical" evidence="2">
    <location>
        <begin position="12"/>
        <end position="35"/>
    </location>
</feature>
<dbReference type="Pfam" id="PF00085">
    <property type="entry name" value="Thioredoxin"/>
    <property type="match status" value="1"/>
</dbReference>
<reference evidence="4" key="1">
    <citation type="submission" date="2014-12" db="EMBL/GenBank/DDBJ databases">
        <title>Insight into the proteome of Arion vulgaris.</title>
        <authorList>
            <person name="Aradska J."/>
            <person name="Bulat T."/>
            <person name="Smidak R."/>
            <person name="Sarate P."/>
            <person name="Gangsoo J."/>
            <person name="Sialana F."/>
            <person name="Bilban M."/>
            <person name="Lubec G."/>
        </authorList>
    </citation>
    <scope>NUCLEOTIDE SEQUENCE</scope>
    <source>
        <tissue evidence="4">Skin</tissue>
    </source>
</reference>
<proteinExistence type="predicted"/>
<dbReference type="CDD" id="cd02947">
    <property type="entry name" value="TRX_family"/>
    <property type="match status" value="1"/>
</dbReference>
<evidence type="ECO:0000259" key="3">
    <source>
        <dbReference type="PROSITE" id="PS51352"/>
    </source>
</evidence>
<dbReference type="Gene3D" id="3.40.30.10">
    <property type="entry name" value="Glutaredoxin"/>
    <property type="match status" value="1"/>
</dbReference>
<keyword evidence="2" id="KW-0812">Transmembrane</keyword>
<dbReference type="EMBL" id="HACG01037812">
    <property type="protein sequence ID" value="CEK84677.1"/>
    <property type="molecule type" value="Transcribed_RNA"/>
</dbReference>
<dbReference type="InterPro" id="IPR013766">
    <property type="entry name" value="Thioredoxin_domain"/>
</dbReference>
<organism evidence="4">
    <name type="scientific">Arion vulgaris</name>
    <dbReference type="NCBI Taxonomy" id="1028688"/>
    <lineage>
        <taxon>Eukaryota</taxon>
        <taxon>Metazoa</taxon>
        <taxon>Spiralia</taxon>
        <taxon>Lophotrochozoa</taxon>
        <taxon>Mollusca</taxon>
        <taxon>Gastropoda</taxon>
        <taxon>Heterobranchia</taxon>
        <taxon>Euthyneura</taxon>
        <taxon>Panpulmonata</taxon>
        <taxon>Eupulmonata</taxon>
        <taxon>Stylommatophora</taxon>
        <taxon>Helicina</taxon>
        <taxon>Arionoidea</taxon>
        <taxon>Arionidae</taxon>
        <taxon>Arion</taxon>
    </lineage>
</organism>
<dbReference type="InterPro" id="IPR036249">
    <property type="entry name" value="Thioredoxin-like_sf"/>
</dbReference>
<name>A0A0B7AVK4_9EUPU</name>
<dbReference type="FunFam" id="3.40.30.10:FF:000245">
    <property type="entry name" value="Thioredoxin"/>
    <property type="match status" value="1"/>
</dbReference>
<dbReference type="PROSITE" id="PS51352">
    <property type="entry name" value="THIOREDOXIN_2"/>
    <property type="match status" value="1"/>
</dbReference>
<keyword evidence="2" id="KW-1133">Transmembrane helix</keyword>
<dbReference type="EMBL" id="HACG01037814">
    <property type="protein sequence ID" value="CEK84679.1"/>
    <property type="molecule type" value="Transcribed_RNA"/>
</dbReference>